<protein>
    <submittedName>
        <fullName evidence="1">Uncharacterized protein</fullName>
    </submittedName>
</protein>
<sequence length="19" mass="2294">MDWDKATHPWCSSRIIHLP</sequence>
<proteinExistence type="predicted"/>
<accession>A0A0E9U7I5</accession>
<evidence type="ECO:0000313" key="1">
    <source>
        <dbReference type="EMBL" id="JAH60908.1"/>
    </source>
</evidence>
<dbReference type="AlphaFoldDB" id="A0A0E9U7I5"/>
<organism evidence="1">
    <name type="scientific">Anguilla anguilla</name>
    <name type="common">European freshwater eel</name>
    <name type="synonym">Muraena anguilla</name>
    <dbReference type="NCBI Taxonomy" id="7936"/>
    <lineage>
        <taxon>Eukaryota</taxon>
        <taxon>Metazoa</taxon>
        <taxon>Chordata</taxon>
        <taxon>Craniata</taxon>
        <taxon>Vertebrata</taxon>
        <taxon>Euteleostomi</taxon>
        <taxon>Actinopterygii</taxon>
        <taxon>Neopterygii</taxon>
        <taxon>Teleostei</taxon>
        <taxon>Anguilliformes</taxon>
        <taxon>Anguillidae</taxon>
        <taxon>Anguilla</taxon>
    </lineage>
</organism>
<dbReference type="EMBL" id="GBXM01047669">
    <property type="protein sequence ID" value="JAH60908.1"/>
    <property type="molecule type" value="Transcribed_RNA"/>
</dbReference>
<reference evidence="1" key="2">
    <citation type="journal article" date="2015" name="Fish Shellfish Immunol.">
        <title>Early steps in the European eel (Anguilla anguilla)-Vibrio vulnificus interaction in the gills: Role of the RtxA13 toxin.</title>
        <authorList>
            <person name="Callol A."/>
            <person name="Pajuelo D."/>
            <person name="Ebbesson L."/>
            <person name="Teles M."/>
            <person name="MacKenzie S."/>
            <person name="Amaro C."/>
        </authorList>
    </citation>
    <scope>NUCLEOTIDE SEQUENCE</scope>
</reference>
<reference evidence="1" key="1">
    <citation type="submission" date="2014-11" db="EMBL/GenBank/DDBJ databases">
        <authorList>
            <person name="Amaro Gonzalez C."/>
        </authorList>
    </citation>
    <scope>NUCLEOTIDE SEQUENCE</scope>
</reference>
<name>A0A0E9U7I5_ANGAN</name>